<comment type="caution">
    <text evidence="2">The sequence shown here is derived from an EMBL/GenBank/DDBJ whole genome shotgun (WGS) entry which is preliminary data.</text>
</comment>
<dbReference type="PROSITE" id="PS51318">
    <property type="entry name" value="TAT"/>
    <property type="match status" value="1"/>
</dbReference>
<protein>
    <recommendedName>
        <fullName evidence="4">PGF-CTERM sorting domain-containing protein</fullName>
    </recommendedName>
</protein>
<feature type="compositionally biased region" description="Acidic residues" evidence="1">
    <location>
        <begin position="193"/>
        <end position="206"/>
    </location>
</feature>
<gene>
    <name evidence="2" type="ORF">GCM10009020_27950</name>
</gene>
<evidence type="ECO:0000313" key="2">
    <source>
        <dbReference type="EMBL" id="GAA0678150.1"/>
    </source>
</evidence>
<evidence type="ECO:0000313" key="3">
    <source>
        <dbReference type="Proteomes" id="UP001500420"/>
    </source>
</evidence>
<accession>A0AAV3TBH7</accession>
<dbReference type="InterPro" id="IPR006311">
    <property type="entry name" value="TAT_signal"/>
</dbReference>
<sequence length="240" mass="24962">MTGDERERRSRRRLLRALGAGLTGLAATNAAAAQEGDAAVLFTDQTIDGVAIRIAAVRTAIDVTYTVRSLDTGRTLAEGTFNAGTRRRGVTIRLDEQIERDQTLSISLSRPEDGSPLISDTAEVAVLGDTSEQTGANATAERTPNEIANDETTDGNATVDEVVEVDEQDAADADGQGALSDEESDVNGRDADTPEADEEGENEDAPADSRTPGFGVGAALASVGGLAYALARRPGDDVGD</sequence>
<dbReference type="EMBL" id="BAAADV010000007">
    <property type="protein sequence ID" value="GAA0678150.1"/>
    <property type="molecule type" value="Genomic_DNA"/>
</dbReference>
<evidence type="ECO:0000256" key="1">
    <source>
        <dbReference type="SAM" id="MobiDB-lite"/>
    </source>
</evidence>
<keyword evidence="3" id="KW-1185">Reference proteome</keyword>
<feature type="region of interest" description="Disordered" evidence="1">
    <location>
        <begin position="168"/>
        <end position="217"/>
    </location>
</feature>
<feature type="region of interest" description="Disordered" evidence="1">
    <location>
        <begin position="128"/>
        <end position="156"/>
    </location>
</feature>
<name>A0AAV3TBH7_9EURY</name>
<evidence type="ECO:0008006" key="4">
    <source>
        <dbReference type="Google" id="ProtNLM"/>
    </source>
</evidence>
<dbReference type="AlphaFoldDB" id="A0AAV3TBH7"/>
<feature type="compositionally biased region" description="Polar residues" evidence="1">
    <location>
        <begin position="130"/>
        <end position="142"/>
    </location>
</feature>
<dbReference type="Proteomes" id="UP001500420">
    <property type="component" value="Unassembled WGS sequence"/>
</dbReference>
<reference evidence="2 3" key="1">
    <citation type="journal article" date="2019" name="Int. J. Syst. Evol. Microbiol.">
        <title>The Global Catalogue of Microorganisms (GCM) 10K type strain sequencing project: providing services to taxonomists for standard genome sequencing and annotation.</title>
        <authorList>
            <consortium name="The Broad Institute Genomics Platform"/>
            <consortium name="The Broad Institute Genome Sequencing Center for Infectious Disease"/>
            <person name="Wu L."/>
            <person name="Ma J."/>
        </authorList>
    </citation>
    <scope>NUCLEOTIDE SEQUENCE [LARGE SCALE GENOMIC DNA]</scope>
    <source>
        <strain evidence="2 3">JCM 16328</strain>
    </source>
</reference>
<dbReference type="RefSeq" id="WP_343774673.1">
    <property type="nucleotide sequence ID" value="NZ_BAAADV010000007.1"/>
</dbReference>
<proteinExistence type="predicted"/>
<organism evidence="2 3">
    <name type="scientific">Natronoarchaeum mannanilyticum</name>
    <dbReference type="NCBI Taxonomy" id="926360"/>
    <lineage>
        <taxon>Archaea</taxon>
        <taxon>Methanobacteriati</taxon>
        <taxon>Methanobacteriota</taxon>
        <taxon>Stenosarchaea group</taxon>
        <taxon>Halobacteria</taxon>
        <taxon>Halobacteriales</taxon>
        <taxon>Natronoarchaeaceae</taxon>
    </lineage>
</organism>